<evidence type="ECO:0000313" key="6">
    <source>
        <dbReference type="EMBL" id="AJK45225.1"/>
    </source>
</evidence>
<dbReference type="RefSeq" id="WP_042623989.1">
    <property type="nucleotide sequence ID" value="NZ_BSTO01000031.1"/>
</dbReference>
<dbReference type="PROSITE" id="PS50931">
    <property type="entry name" value="HTH_LYSR"/>
    <property type="match status" value="1"/>
</dbReference>
<evidence type="ECO:0000256" key="3">
    <source>
        <dbReference type="ARBA" id="ARBA00023125"/>
    </source>
</evidence>
<dbReference type="HOGENOM" id="CLU_039613_16_2_4"/>
<dbReference type="EMBL" id="CP002580">
    <property type="protein sequence ID" value="AJK45225.1"/>
    <property type="molecule type" value="Genomic_DNA"/>
</dbReference>
<dbReference type="GO" id="GO:0003700">
    <property type="term" value="F:DNA-binding transcription factor activity"/>
    <property type="evidence" value="ECO:0007669"/>
    <property type="project" value="InterPro"/>
</dbReference>
<sequence length="324" mass="35669">MNQIQTMRVFVCVAELQSFRQAARKLGVSNALVTRSIAMLETHLNTRLIHRTTRNLSLTEAGTRYLDGCRALLEEFDHLEASVAHTIREPVGTLRIAVSGALSPQRLTPLVDGFRRQYPKVRVQLTIADGPIDGLDTSYDAAILAGRRIDDGPALVSHALAPDPFVAIASPAYIEQRGEPHRPDELARHAAITLPLDAHGFAWRFVDAGRFAHLVTLQPSYTINDAWLVRAAVLAGSGIAILPESFVADAISRGELVRLLADYRIDDPDAQLAVVYPNRQFVPARTRSFVEHALYHFGARSNGRYGYVHDTLGEHAEVVTTGLQ</sequence>
<dbReference type="FunFam" id="1.10.10.10:FF:000001">
    <property type="entry name" value="LysR family transcriptional regulator"/>
    <property type="match status" value="1"/>
</dbReference>
<dbReference type="OrthoDB" id="9080054at2"/>
<evidence type="ECO:0000256" key="1">
    <source>
        <dbReference type="ARBA" id="ARBA00009437"/>
    </source>
</evidence>
<dbReference type="KEGG" id="bpla:bpln_1g06800"/>
<keyword evidence="3" id="KW-0238">DNA-binding</keyword>
<feature type="domain" description="HTH lysR-type" evidence="5">
    <location>
        <begin position="1"/>
        <end position="59"/>
    </location>
</feature>
<protein>
    <submittedName>
        <fullName evidence="6">Transcriptional regulator, LysR family</fullName>
    </submittedName>
</protein>
<reference evidence="7" key="1">
    <citation type="submission" date="2011-03" db="EMBL/GenBank/DDBJ databases">
        <authorList>
            <person name="Voget S."/>
            <person name="Streit W.R."/>
            <person name="Jaeger K.E."/>
            <person name="Daniel R."/>
        </authorList>
    </citation>
    <scope>NUCLEOTIDE SEQUENCE [LARGE SCALE GENOMIC DNA]</scope>
    <source>
        <strain evidence="7">PG1</strain>
    </source>
</reference>
<dbReference type="Proteomes" id="UP000031838">
    <property type="component" value="Chromosome 1"/>
</dbReference>
<dbReference type="InterPro" id="IPR000847">
    <property type="entry name" value="LysR_HTH_N"/>
</dbReference>
<dbReference type="InterPro" id="IPR058163">
    <property type="entry name" value="LysR-type_TF_proteobact-type"/>
</dbReference>
<dbReference type="AlphaFoldDB" id="A0A0B6RVZ8"/>
<evidence type="ECO:0000256" key="4">
    <source>
        <dbReference type="ARBA" id="ARBA00023163"/>
    </source>
</evidence>
<evidence type="ECO:0000313" key="7">
    <source>
        <dbReference type="Proteomes" id="UP000031838"/>
    </source>
</evidence>
<accession>A0A0B6RVZ8</accession>
<gene>
    <name evidence="6" type="ORF">BGL_1c06900</name>
</gene>
<keyword evidence="7" id="KW-1185">Reference proteome</keyword>
<proteinExistence type="inferred from homology"/>
<dbReference type="PANTHER" id="PTHR30537:SF5">
    <property type="entry name" value="HTH-TYPE TRANSCRIPTIONAL ACTIVATOR TTDR-RELATED"/>
    <property type="match status" value="1"/>
</dbReference>
<comment type="similarity">
    <text evidence="1">Belongs to the LysR transcriptional regulatory family.</text>
</comment>
<evidence type="ECO:0000256" key="2">
    <source>
        <dbReference type="ARBA" id="ARBA00023015"/>
    </source>
</evidence>
<dbReference type="SUPFAM" id="SSF46785">
    <property type="entry name" value="Winged helix' DNA-binding domain"/>
    <property type="match status" value="1"/>
</dbReference>
<dbReference type="GO" id="GO:0003677">
    <property type="term" value="F:DNA binding"/>
    <property type="evidence" value="ECO:0007669"/>
    <property type="project" value="UniProtKB-KW"/>
</dbReference>
<dbReference type="Pfam" id="PF03466">
    <property type="entry name" value="LysR_substrate"/>
    <property type="match status" value="1"/>
</dbReference>
<dbReference type="Pfam" id="PF00126">
    <property type="entry name" value="HTH_1"/>
    <property type="match status" value="1"/>
</dbReference>
<name>A0A0B6RVZ8_BURPL</name>
<keyword evidence="2" id="KW-0805">Transcription regulation</keyword>
<dbReference type="KEGG" id="bgp:BGL_1c06900"/>
<dbReference type="InterPro" id="IPR036390">
    <property type="entry name" value="WH_DNA-bd_sf"/>
</dbReference>
<dbReference type="PANTHER" id="PTHR30537">
    <property type="entry name" value="HTH-TYPE TRANSCRIPTIONAL REGULATOR"/>
    <property type="match status" value="1"/>
</dbReference>
<dbReference type="Gene3D" id="3.40.190.290">
    <property type="match status" value="1"/>
</dbReference>
<evidence type="ECO:0000259" key="5">
    <source>
        <dbReference type="PROSITE" id="PS50931"/>
    </source>
</evidence>
<dbReference type="Gene3D" id="1.10.10.10">
    <property type="entry name" value="Winged helix-like DNA-binding domain superfamily/Winged helix DNA-binding domain"/>
    <property type="match status" value="1"/>
</dbReference>
<reference evidence="6 7" key="2">
    <citation type="journal article" date="2016" name="Appl. Microbiol. Biotechnol.">
        <title>Mutations improving production and secretion of extracellular lipase by Burkholderia glumae PG1.</title>
        <authorList>
            <person name="Knapp A."/>
            <person name="Voget S."/>
            <person name="Gao R."/>
            <person name="Zaburannyi N."/>
            <person name="Krysciak D."/>
            <person name="Breuer M."/>
            <person name="Hauer B."/>
            <person name="Streit W.R."/>
            <person name="Muller R."/>
            <person name="Daniel R."/>
            <person name="Jaeger K.E."/>
        </authorList>
    </citation>
    <scope>NUCLEOTIDE SEQUENCE [LARGE SCALE GENOMIC DNA]</scope>
    <source>
        <strain evidence="6 7">PG1</strain>
    </source>
</reference>
<dbReference type="InterPro" id="IPR005119">
    <property type="entry name" value="LysR_subst-bd"/>
</dbReference>
<dbReference type="SUPFAM" id="SSF53850">
    <property type="entry name" value="Periplasmic binding protein-like II"/>
    <property type="match status" value="1"/>
</dbReference>
<organism evidence="6 7">
    <name type="scientific">Burkholderia plantarii</name>
    <dbReference type="NCBI Taxonomy" id="41899"/>
    <lineage>
        <taxon>Bacteria</taxon>
        <taxon>Pseudomonadati</taxon>
        <taxon>Pseudomonadota</taxon>
        <taxon>Betaproteobacteria</taxon>
        <taxon>Burkholderiales</taxon>
        <taxon>Burkholderiaceae</taxon>
        <taxon>Burkholderia</taxon>
    </lineage>
</organism>
<keyword evidence="4" id="KW-0804">Transcription</keyword>
<dbReference type="CDD" id="cd08422">
    <property type="entry name" value="PBP2_CrgA_like"/>
    <property type="match status" value="1"/>
</dbReference>
<dbReference type="InterPro" id="IPR036388">
    <property type="entry name" value="WH-like_DNA-bd_sf"/>
</dbReference>